<dbReference type="AlphaFoldDB" id="A0A5B7J554"/>
<organism evidence="1 2">
    <name type="scientific">Portunus trituberculatus</name>
    <name type="common">Swimming crab</name>
    <name type="synonym">Neptunus trituberculatus</name>
    <dbReference type="NCBI Taxonomy" id="210409"/>
    <lineage>
        <taxon>Eukaryota</taxon>
        <taxon>Metazoa</taxon>
        <taxon>Ecdysozoa</taxon>
        <taxon>Arthropoda</taxon>
        <taxon>Crustacea</taxon>
        <taxon>Multicrustacea</taxon>
        <taxon>Malacostraca</taxon>
        <taxon>Eumalacostraca</taxon>
        <taxon>Eucarida</taxon>
        <taxon>Decapoda</taxon>
        <taxon>Pleocyemata</taxon>
        <taxon>Brachyura</taxon>
        <taxon>Eubrachyura</taxon>
        <taxon>Portunoidea</taxon>
        <taxon>Portunidae</taxon>
        <taxon>Portuninae</taxon>
        <taxon>Portunus</taxon>
    </lineage>
</organism>
<reference evidence="1 2" key="1">
    <citation type="submission" date="2019-05" db="EMBL/GenBank/DDBJ databases">
        <title>Another draft genome of Portunus trituberculatus and its Hox gene families provides insights of decapod evolution.</title>
        <authorList>
            <person name="Jeong J.-H."/>
            <person name="Song I."/>
            <person name="Kim S."/>
            <person name="Choi T."/>
            <person name="Kim D."/>
            <person name="Ryu S."/>
            <person name="Kim W."/>
        </authorList>
    </citation>
    <scope>NUCLEOTIDE SEQUENCE [LARGE SCALE GENOMIC DNA]</scope>
    <source>
        <tissue evidence="1">Muscle</tissue>
    </source>
</reference>
<gene>
    <name evidence="1" type="ORF">E2C01_086339</name>
</gene>
<evidence type="ECO:0000313" key="1">
    <source>
        <dbReference type="EMBL" id="MPC91312.1"/>
    </source>
</evidence>
<accession>A0A5B7J554</accession>
<evidence type="ECO:0000313" key="2">
    <source>
        <dbReference type="Proteomes" id="UP000324222"/>
    </source>
</evidence>
<comment type="caution">
    <text evidence="1">The sequence shown here is derived from an EMBL/GenBank/DDBJ whole genome shotgun (WGS) entry which is preliminary data.</text>
</comment>
<protein>
    <submittedName>
        <fullName evidence="1">Uncharacterized protein</fullName>
    </submittedName>
</protein>
<dbReference type="Proteomes" id="UP000324222">
    <property type="component" value="Unassembled WGS sequence"/>
</dbReference>
<name>A0A5B7J554_PORTR</name>
<proteinExistence type="predicted"/>
<dbReference type="EMBL" id="VSRR010087310">
    <property type="protein sequence ID" value="MPC91312.1"/>
    <property type="molecule type" value="Genomic_DNA"/>
</dbReference>
<keyword evidence="2" id="KW-1185">Reference proteome</keyword>
<sequence>MTPGTVNGRCGVFRNAGQVTAVIMERVPPSSQQKDIIKIKLSCPAVLTPLPPAVAVAATAAAAAAAAAAGGVNISAVSEVIPASSPSQR</sequence>